<evidence type="ECO:0000256" key="3">
    <source>
        <dbReference type="RuleBase" id="RU003694"/>
    </source>
</evidence>
<dbReference type="Proteomes" id="UP000238322">
    <property type="component" value="Unassembled WGS sequence"/>
</dbReference>
<gene>
    <name evidence="5" type="ORF">C5Y83_18235</name>
</gene>
<proteinExistence type="inferred from homology"/>
<organism evidence="5 6">
    <name type="scientific">Blastopirellula marina</name>
    <dbReference type="NCBI Taxonomy" id="124"/>
    <lineage>
        <taxon>Bacteria</taxon>
        <taxon>Pseudomonadati</taxon>
        <taxon>Planctomycetota</taxon>
        <taxon>Planctomycetia</taxon>
        <taxon>Pirellulales</taxon>
        <taxon>Pirellulaceae</taxon>
        <taxon>Blastopirellula</taxon>
    </lineage>
</organism>
<dbReference type="InterPro" id="IPR016039">
    <property type="entry name" value="Thiolase-like"/>
</dbReference>
<dbReference type="GO" id="GO:0004315">
    <property type="term" value="F:3-oxoacyl-[acyl-carrier-protein] synthase activity"/>
    <property type="evidence" value="ECO:0007669"/>
    <property type="project" value="TreeGrafter"/>
</dbReference>
<dbReference type="AlphaFoldDB" id="A0A2S8FJS0"/>
<dbReference type="CDD" id="cd00834">
    <property type="entry name" value="KAS_I_II"/>
    <property type="match status" value="1"/>
</dbReference>
<dbReference type="InterPro" id="IPR000794">
    <property type="entry name" value="Beta-ketoacyl_synthase"/>
</dbReference>
<dbReference type="InterPro" id="IPR014030">
    <property type="entry name" value="Ketoacyl_synth_N"/>
</dbReference>
<dbReference type="SUPFAM" id="SSF53901">
    <property type="entry name" value="Thiolase-like"/>
    <property type="match status" value="2"/>
</dbReference>
<protein>
    <submittedName>
        <fullName evidence="5">Beta-ketoacyl-[acyl-carrier-protein] synthase family protein</fullName>
    </submittedName>
</protein>
<dbReference type="InterPro" id="IPR020841">
    <property type="entry name" value="PKS_Beta-ketoAc_synthase_dom"/>
</dbReference>
<evidence type="ECO:0000313" key="6">
    <source>
        <dbReference type="Proteomes" id="UP000238322"/>
    </source>
</evidence>
<dbReference type="OrthoDB" id="292158at2"/>
<feature type="domain" description="Ketosynthase family 3 (KS3)" evidence="4">
    <location>
        <begin position="4"/>
        <end position="420"/>
    </location>
</feature>
<keyword evidence="2 3" id="KW-0808">Transferase</keyword>
<dbReference type="PROSITE" id="PS52004">
    <property type="entry name" value="KS3_2"/>
    <property type="match status" value="1"/>
</dbReference>
<reference evidence="5 6" key="1">
    <citation type="submission" date="2018-02" db="EMBL/GenBank/DDBJ databases">
        <title>Comparative genomes isolates from brazilian mangrove.</title>
        <authorList>
            <person name="Araujo J.E."/>
            <person name="Taketani R.G."/>
            <person name="Silva M.C.P."/>
            <person name="Loureco M.V."/>
            <person name="Andreote F.D."/>
        </authorList>
    </citation>
    <scope>NUCLEOTIDE SEQUENCE [LARGE SCALE GENOMIC DNA]</scope>
    <source>
        <strain evidence="5 6">Hex-1 MGV</strain>
    </source>
</reference>
<dbReference type="Gene3D" id="3.40.47.10">
    <property type="match status" value="1"/>
</dbReference>
<dbReference type="GO" id="GO:0006633">
    <property type="term" value="P:fatty acid biosynthetic process"/>
    <property type="evidence" value="ECO:0007669"/>
    <property type="project" value="TreeGrafter"/>
</dbReference>
<dbReference type="SMART" id="SM00825">
    <property type="entry name" value="PKS_KS"/>
    <property type="match status" value="1"/>
</dbReference>
<dbReference type="Pfam" id="PF00109">
    <property type="entry name" value="ketoacyl-synt"/>
    <property type="match status" value="1"/>
</dbReference>
<comment type="caution">
    <text evidence="5">The sequence shown here is derived from an EMBL/GenBank/DDBJ whole genome shotgun (WGS) entry which is preliminary data.</text>
</comment>
<dbReference type="Pfam" id="PF02801">
    <property type="entry name" value="Ketoacyl-synt_C"/>
    <property type="match status" value="1"/>
</dbReference>
<dbReference type="InterPro" id="IPR014031">
    <property type="entry name" value="Ketoacyl_synth_C"/>
</dbReference>
<dbReference type="PANTHER" id="PTHR11712">
    <property type="entry name" value="POLYKETIDE SYNTHASE-RELATED"/>
    <property type="match status" value="1"/>
</dbReference>
<dbReference type="RefSeq" id="WP_105331186.1">
    <property type="nucleotide sequence ID" value="NZ_PUHY01000012.1"/>
</dbReference>
<evidence type="ECO:0000259" key="4">
    <source>
        <dbReference type="PROSITE" id="PS52004"/>
    </source>
</evidence>
<dbReference type="EMBL" id="PUHY01000012">
    <property type="protein sequence ID" value="PQO32174.1"/>
    <property type="molecule type" value="Genomic_DNA"/>
</dbReference>
<sequence length="420" mass="44909">MPSSIEIVITGTGIVSPIGIGNEAVWDSLVQGKSGIAPLTEFTAPEYPVSFGGELKDFDGKKYVKPRKALKVMCREIQTGFAAAALAMDQAQLQPGSIDPDRLGVVYGSEMLYSDFEDLRAAYEQCVEEGWYKHDRWGPSAMSETNPLWMLKYLPNMPACHVGIYYDGRGHNNTICLEECSSLGAISEALSHLRRGTMDCMITGATGSRLNINVLMYRGDSLLSHRNDAPEKASRPFDQDRDGMVSSEGAAAFVLEPREKAEARGAQILGRVLGAASTFGRITEEAVVSPTAVKACLETTLRDAGITADDIACVFAHGTSIAADDRLEAEGIHAALPGVPVAAMKSYYGHTGAAGGALDAAMAVLSHQHGQVPPTLNYETPDPACEIPVIHGQPLSIEKPVILVLSQTRRGQCTCVAIAR</sequence>
<evidence type="ECO:0000313" key="5">
    <source>
        <dbReference type="EMBL" id="PQO32174.1"/>
    </source>
</evidence>
<comment type="similarity">
    <text evidence="1 3">Belongs to the thiolase-like superfamily. Beta-ketoacyl-ACP synthases family.</text>
</comment>
<dbReference type="GO" id="GO:0005829">
    <property type="term" value="C:cytosol"/>
    <property type="evidence" value="ECO:0007669"/>
    <property type="project" value="TreeGrafter"/>
</dbReference>
<evidence type="ECO:0000256" key="1">
    <source>
        <dbReference type="ARBA" id="ARBA00008467"/>
    </source>
</evidence>
<name>A0A2S8FJS0_9BACT</name>
<evidence type="ECO:0000256" key="2">
    <source>
        <dbReference type="ARBA" id="ARBA00022679"/>
    </source>
</evidence>
<accession>A0A2S8FJS0</accession>
<dbReference type="PANTHER" id="PTHR11712:SF336">
    <property type="entry name" value="3-OXOACYL-[ACYL-CARRIER-PROTEIN] SYNTHASE, MITOCHONDRIAL"/>
    <property type="match status" value="1"/>
</dbReference>